<evidence type="ECO:0000313" key="4">
    <source>
        <dbReference type="Proteomes" id="UP000324897"/>
    </source>
</evidence>
<keyword evidence="4" id="KW-1185">Reference proteome</keyword>
<feature type="region of interest" description="Disordered" evidence="1">
    <location>
        <begin position="279"/>
        <end position="307"/>
    </location>
</feature>
<evidence type="ECO:0000313" key="3">
    <source>
        <dbReference type="EMBL" id="TVU43226.1"/>
    </source>
</evidence>
<dbReference type="PROSITE" id="PS50181">
    <property type="entry name" value="FBOX"/>
    <property type="match status" value="1"/>
</dbReference>
<evidence type="ECO:0000259" key="2">
    <source>
        <dbReference type="PROSITE" id="PS50181"/>
    </source>
</evidence>
<dbReference type="Pfam" id="PF12937">
    <property type="entry name" value="F-box-like"/>
    <property type="match status" value="1"/>
</dbReference>
<dbReference type="Gene3D" id="1.20.1280.50">
    <property type="match status" value="1"/>
</dbReference>
<feature type="non-terminal residue" evidence="3">
    <location>
        <position position="1"/>
    </location>
</feature>
<dbReference type="PANTHER" id="PTHR38926">
    <property type="entry name" value="F-BOX DOMAIN CONTAINING PROTEIN, EXPRESSED"/>
    <property type="match status" value="1"/>
</dbReference>
<dbReference type="FunFam" id="1.20.1280.50:FF:000037">
    <property type="entry name" value="F-box protein SKIP19"/>
    <property type="match status" value="1"/>
</dbReference>
<feature type="compositionally biased region" description="Acidic residues" evidence="1">
    <location>
        <begin position="285"/>
        <end position="307"/>
    </location>
</feature>
<organism evidence="3 4">
    <name type="scientific">Eragrostis curvula</name>
    <name type="common">weeping love grass</name>
    <dbReference type="NCBI Taxonomy" id="38414"/>
    <lineage>
        <taxon>Eukaryota</taxon>
        <taxon>Viridiplantae</taxon>
        <taxon>Streptophyta</taxon>
        <taxon>Embryophyta</taxon>
        <taxon>Tracheophyta</taxon>
        <taxon>Spermatophyta</taxon>
        <taxon>Magnoliopsida</taxon>
        <taxon>Liliopsida</taxon>
        <taxon>Poales</taxon>
        <taxon>Poaceae</taxon>
        <taxon>PACMAD clade</taxon>
        <taxon>Chloridoideae</taxon>
        <taxon>Eragrostideae</taxon>
        <taxon>Eragrostidinae</taxon>
        <taxon>Eragrostis</taxon>
    </lineage>
</organism>
<protein>
    <recommendedName>
        <fullName evidence="2">F-box domain-containing protein</fullName>
    </recommendedName>
</protein>
<dbReference type="Gene3D" id="3.80.10.10">
    <property type="entry name" value="Ribonuclease Inhibitor"/>
    <property type="match status" value="1"/>
</dbReference>
<reference evidence="3 4" key="1">
    <citation type="journal article" date="2019" name="Sci. Rep.">
        <title>A high-quality genome of Eragrostis curvula grass provides insights into Poaceae evolution and supports new strategies to enhance forage quality.</title>
        <authorList>
            <person name="Carballo J."/>
            <person name="Santos B.A.C.M."/>
            <person name="Zappacosta D."/>
            <person name="Garbus I."/>
            <person name="Selva J.P."/>
            <person name="Gallo C.A."/>
            <person name="Diaz A."/>
            <person name="Albertini E."/>
            <person name="Caccamo M."/>
            <person name="Echenique V."/>
        </authorList>
    </citation>
    <scope>NUCLEOTIDE SEQUENCE [LARGE SCALE GENOMIC DNA]</scope>
    <source>
        <strain evidence="4">cv. Victoria</strain>
        <tissue evidence="3">Leaf</tissue>
    </source>
</reference>
<gene>
    <name evidence="3" type="ORF">EJB05_09673</name>
</gene>
<dbReference type="AlphaFoldDB" id="A0A5J9W5K6"/>
<dbReference type="EMBL" id="RWGY01000005">
    <property type="protein sequence ID" value="TVU43226.1"/>
    <property type="molecule type" value="Genomic_DNA"/>
</dbReference>
<dbReference type="OrthoDB" id="2095648at2759"/>
<dbReference type="Pfam" id="PF24758">
    <property type="entry name" value="LRR_At5g56370"/>
    <property type="match status" value="1"/>
</dbReference>
<evidence type="ECO:0000256" key="1">
    <source>
        <dbReference type="SAM" id="MobiDB-lite"/>
    </source>
</evidence>
<accession>A0A5J9W5K6</accession>
<dbReference type="InterPro" id="IPR036047">
    <property type="entry name" value="F-box-like_dom_sf"/>
</dbReference>
<dbReference type="Gramene" id="TVU43226">
    <property type="protein sequence ID" value="TVU43226"/>
    <property type="gene ID" value="EJB05_09673"/>
</dbReference>
<name>A0A5J9W5K6_9POAL</name>
<dbReference type="SUPFAM" id="SSF81383">
    <property type="entry name" value="F-box domain"/>
    <property type="match status" value="1"/>
</dbReference>
<comment type="caution">
    <text evidence="3">The sequence shown here is derived from an EMBL/GenBank/DDBJ whole genome shotgun (WGS) entry which is preliminary data.</text>
</comment>
<proteinExistence type="predicted"/>
<dbReference type="InterPro" id="IPR032675">
    <property type="entry name" value="LRR_dom_sf"/>
</dbReference>
<feature type="domain" description="F-box" evidence="2">
    <location>
        <begin position="17"/>
        <end position="65"/>
    </location>
</feature>
<dbReference type="PANTHER" id="PTHR38926:SF74">
    <property type="entry name" value="OS08G0193600 PROTEIN"/>
    <property type="match status" value="1"/>
</dbReference>
<dbReference type="SUPFAM" id="SSF52047">
    <property type="entry name" value="RNI-like"/>
    <property type="match status" value="1"/>
</dbReference>
<sequence length="307" mass="34917">MASSAAAGGATPPAPETRDWAALPRDILSMVFLKLGPREVMLGAEFACTAWRRAALDEPALWRRVGMDKCHKLWRYVKMEHAMNLAAVERSACQCEAFKGILLAPDLLDLAQRAPSLKTLNLEHSRDEERSIEELTEALEKFPLLEDLTIYLPYVLMKEDDDLLGYICHACPRLKKLVVMYASRLDLECNEGEFSKQPIDGGTTLMPELRSLELYQVDLSIEGLNDILDNCPVLESLYVDGYFNRRAMDKDLRLKCARVKNLTLPSLDRYYEYSSDQYDYYSSEGYDDNSEDDSEDYGDSSEDDSEE</sequence>
<dbReference type="InterPro" id="IPR001810">
    <property type="entry name" value="F-box_dom"/>
</dbReference>
<dbReference type="Proteomes" id="UP000324897">
    <property type="component" value="Unassembled WGS sequence"/>
</dbReference>
<dbReference type="InterPro" id="IPR055411">
    <property type="entry name" value="LRR_FXL15/At3g58940/PEG3-like"/>
</dbReference>